<evidence type="ECO:0000256" key="3">
    <source>
        <dbReference type="ARBA" id="ARBA00022989"/>
    </source>
</evidence>
<dbReference type="Proteomes" id="UP000283633">
    <property type="component" value="Unassembled WGS sequence"/>
</dbReference>
<keyword evidence="3 5" id="KW-1133">Transmembrane helix</keyword>
<feature type="transmembrane region" description="Helical" evidence="5">
    <location>
        <begin position="99"/>
        <end position="123"/>
    </location>
</feature>
<feature type="transmembrane region" description="Helical" evidence="5">
    <location>
        <begin position="135"/>
        <end position="158"/>
    </location>
</feature>
<dbReference type="GO" id="GO:0140359">
    <property type="term" value="F:ABC-type transporter activity"/>
    <property type="evidence" value="ECO:0007669"/>
    <property type="project" value="InterPro"/>
</dbReference>
<dbReference type="InterPro" id="IPR051784">
    <property type="entry name" value="Nod_factor_ABC_transporter"/>
</dbReference>
<evidence type="ECO:0000313" key="7">
    <source>
        <dbReference type="EMBL" id="RRK09734.1"/>
    </source>
</evidence>
<comment type="caution">
    <text evidence="7">The sequence shown here is derived from an EMBL/GenBank/DDBJ whole genome shotgun (WGS) entry which is preliminary data.</text>
</comment>
<evidence type="ECO:0000256" key="4">
    <source>
        <dbReference type="ARBA" id="ARBA00023136"/>
    </source>
</evidence>
<organism evidence="7 8">
    <name type="scientific">Lactiplantibacillus garii</name>
    <dbReference type="NCBI Taxonomy" id="2306423"/>
    <lineage>
        <taxon>Bacteria</taxon>
        <taxon>Bacillati</taxon>
        <taxon>Bacillota</taxon>
        <taxon>Bacilli</taxon>
        <taxon>Lactobacillales</taxon>
        <taxon>Lactobacillaceae</taxon>
        <taxon>Lactiplantibacillus</taxon>
    </lineage>
</organism>
<dbReference type="PIRSF" id="PIRSF006648">
    <property type="entry name" value="DrrB"/>
    <property type="match status" value="1"/>
</dbReference>
<proteinExistence type="predicted"/>
<keyword evidence="8" id="KW-1185">Reference proteome</keyword>
<feature type="domain" description="ABC-2 type transporter transmembrane" evidence="6">
    <location>
        <begin position="55"/>
        <end position="239"/>
    </location>
</feature>
<accession>A0A3R8J6I0</accession>
<comment type="subcellular location">
    <subcellularLocation>
        <location evidence="1">Membrane</location>
        <topology evidence="1">Multi-pass membrane protein</topology>
    </subcellularLocation>
</comment>
<evidence type="ECO:0000256" key="5">
    <source>
        <dbReference type="SAM" id="Phobius"/>
    </source>
</evidence>
<feature type="transmembrane region" description="Helical" evidence="5">
    <location>
        <begin position="54"/>
        <end position="78"/>
    </location>
</feature>
<feature type="transmembrane region" description="Helical" evidence="5">
    <location>
        <begin position="165"/>
        <end position="186"/>
    </location>
</feature>
<dbReference type="Pfam" id="PF12698">
    <property type="entry name" value="ABC2_membrane_3"/>
    <property type="match status" value="1"/>
</dbReference>
<evidence type="ECO:0000256" key="1">
    <source>
        <dbReference type="ARBA" id="ARBA00004141"/>
    </source>
</evidence>
<evidence type="ECO:0000256" key="2">
    <source>
        <dbReference type="ARBA" id="ARBA00022692"/>
    </source>
</evidence>
<protein>
    <submittedName>
        <fullName evidence="7">ABC transporter permease</fullName>
    </submittedName>
</protein>
<dbReference type="InterPro" id="IPR000412">
    <property type="entry name" value="ABC_2_transport"/>
</dbReference>
<reference evidence="7 8" key="1">
    <citation type="submission" date="2018-08" db="EMBL/GenBank/DDBJ databases">
        <title>Genome Lactobacillus garii FI11369.</title>
        <authorList>
            <person name="Diaz M."/>
            <person name="Narbad A."/>
        </authorList>
    </citation>
    <scope>NUCLEOTIDE SEQUENCE [LARGE SCALE GENOMIC DNA]</scope>
    <source>
        <strain evidence="7 8">FI11369</strain>
    </source>
</reference>
<dbReference type="PANTHER" id="PTHR43229">
    <property type="entry name" value="NODULATION PROTEIN J"/>
    <property type="match status" value="1"/>
</dbReference>
<dbReference type="RefSeq" id="WP_125072979.1">
    <property type="nucleotide sequence ID" value="NZ_QWZQ01000041.1"/>
</dbReference>
<dbReference type="OrthoDB" id="63188at2"/>
<evidence type="ECO:0000259" key="6">
    <source>
        <dbReference type="Pfam" id="PF12698"/>
    </source>
</evidence>
<dbReference type="GO" id="GO:0043190">
    <property type="term" value="C:ATP-binding cassette (ABC) transporter complex"/>
    <property type="evidence" value="ECO:0007669"/>
    <property type="project" value="InterPro"/>
</dbReference>
<name>A0A3R8J6I0_9LACO</name>
<keyword evidence="4 5" id="KW-0472">Membrane</keyword>
<feature type="transmembrane region" description="Helical" evidence="5">
    <location>
        <begin position="21"/>
        <end position="42"/>
    </location>
</feature>
<keyword evidence="2 5" id="KW-0812">Transmembrane</keyword>
<gene>
    <name evidence="7" type="ORF">D1831_11040</name>
</gene>
<dbReference type="AlphaFoldDB" id="A0A3R8J6I0"/>
<dbReference type="EMBL" id="QWZQ01000041">
    <property type="protein sequence ID" value="RRK09734.1"/>
    <property type="molecule type" value="Genomic_DNA"/>
</dbReference>
<sequence>MKTLRAQLKFDFYRVVGRNRSFQFFSIMMPAAFYLLFTRVLVSGSARELATFKMQYMCSMIVYSGMLIALMGIAELIMRDRDRGLTRWLQLTPTGVAPYYVSIGLLSLLMNVIAVVVLGLTATVFNGVRLSAGQWLLIGGWAIIGQLPIILLGVLLSFIDRAETLSIVGNLITFPMAILSGLWWPIKMLPAWIRPVGELMPTYFVNDLLGRIVTNGTLRITNFYGTATWIGGLLVLVVVVTRYRVKRGDGVVQS</sequence>
<evidence type="ECO:0000313" key="8">
    <source>
        <dbReference type="Proteomes" id="UP000283633"/>
    </source>
</evidence>
<feature type="transmembrane region" description="Helical" evidence="5">
    <location>
        <begin position="223"/>
        <end position="241"/>
    </location>
</feature>
<dbReference type="PANTHER" id="PTHR43229:SF6">
    <property type="entry name" value="ABC-TYPE MULTIDRUG TRANSPORT SYSTEM, PERMEASE COMPONENT"/>
    <property type="match status" value="1"/>
</dbReference>
<dbReference type="InterPro" id="IPR013525">
    <property type="entry name" value="ABC2_TM"/>
</dbReference>